<evidence type="ECO:0000256" key="1">
    <source>
        <dbReference type="ARBA" id="ARBA00004687"/>
    </source>
</evidence>
<organism evidence="4 5">
    <name type="scientific">Sungouiella intermedia</name>
    <dbReference type="NCBI Taxonomy" id="45354"/>
    <lineage>
        <taxon>Eukaryota</taxon>
        <taxon>Fungi</taxon>
        <taxon>Dikarya</taxon>
        <taxon>Ascomycota</taxon>
        <taxon>Saccharomycotina</taxon>
        <taxon>Pichiomycetes</taxon>
        <taxon>Metschnikowiaceae</taxon>
        <taxon>Sungouiella</taxon>
    </lineage>
</organism>
<dbReference type="GO" id="GO:0000506">
    <property type="term" value="C:glycosylphosphatidylinositol-N-acetylglucosaminyltransferase (GPI-GnT) complex"/>
    <property type="evidence" value="ECO:0007669"/>
    <property type="project" value="InterPro"/>
</dbReference>
<dbReference type="PANTHER" id="PTHR15231:SF1">
    <property type="entry name" value="PHOSPHATIDYLINOSITOL N-ACETYLGLUCOSAMINYLTRANSFERASE SUBUNIT H"/>
    <property type="match status" value="1"/>
</dbReference>
<name>A0A1L0BL17_9ASCO</name>
<dbReference type="Proteomes" id="UP000182259">
    <property type="component" value="Chromosome II"/>
</dbReference>
<evidence type="ECO:0000256" key="2">
    <source>
        <dbReference type="ARBA" id="ARBA00009610"/>
    </source>
</evidence>
<dbReference type="GO" id="GO:0006506">
    <property type="term" value="P:GPI anchor biosynthetic process"/>
    <property type="evidence" value="ECO:0007669"/>
    <property type="project" value="UniProtKB-UniPathway"/>
</dbReference>
<comment type="similarity">
    <text evidence="2">Belongs to the PIGH family.</text>
</comment>
<dbReference type="Pfam" id="PF10181">
    <property type="entry name" value="PIG-H"/>
    <property type="match status" value="1"/>
</dbReference>
<gene>
    <name evidence="4" type="ORF">SAMEA4029009_CIC11G00000001010</name>
</gene>
<proteinExistence type="inferred from homology"/>
<accession>A0A1L0BL17</accession>
<protein>
    <submittedName>
        <fullName evidence="4">CIC11C00000001010</fullName>
    </submittedName>
</protein>
<sequence>MSSEKNYLLEVSMDDGKNLVTFTVKARPSRFYKYVRIPLASVLIAYLLPQMYKVLQQSRTSAYEISRLFKLDIFTVERFDQWHSVVLFLVGFSVVVLLSLQEQSDSLMVMEDMGIQLSSRKRWRFDNRGSNKEFIPRSDIIDIVIHEGFHGYGQVIFYMCILTKAQERSGSEGNGIKVVFPNFLPRKDILLQVWKLSRKMLYGETRRHFRRVPGQGLREVKHLHE</sequence>
<comment type="pathway">
    <text evidence="1">Glycolipid biosynthesis; glycosylphosphatidylinositol-anchor biosynthesis.</text>
</comment>
<evidence type="ECO:0000313" key="5">
    <source>
        <dbReference type="Proteomes" id="UP000182259"/>
    </source>
</evidence>
<reference evidence="4 5" key="1">
    <citation type="submission" date="2016-10" db="EMBL/GenBank/DDBJ databases">
        <authorList>
            <person name="de Groot N.N."/>
        </authorList>
    </citation>
    <scope>NUCLEOTIDE SEQUENCE [LARGE SCALE GENOMIC DNA]</scope>
    <source>
        <strain evidence="4 5">PYCC 4715</strain>
    </source>
</reference>
<dbReference type="PANTHER" id="PTHR15231">
    <property type="entry name" value="PHOSPHATIDYLINOSITOL N-ACETYLGLUCOSAMINYLTRANSFERASE SUBUNIT H"/>
    <property type="match status" value="1"/>
</dbReference>
<dbReference type="UniPathway" id="UPA00196"/>
<dbReference type="InterPro" id="IPR019328">
    <property type="entry name" value="PIGH-H_dom"/>
</dbReference>
<evidence type="ECO:0000259" key="3">
    <source>
        <dbReference type="Pfam" id="PF10181"/>
    </source>
</evidence>
<feature type="domain" description="Phosphatidylinositol N-acetylglucosaminyltransferase subunit H conserved" evidence="3">
    <location>
        <begin position="106"/>
        <end position="181"/>
    </location>
</feature>
<dbReference type="EMBL" id="LT635765">
    <property type="protein sequence ID" value="SGZ52049.1"/>
    <property type="molecule type" value="Genomic_DNA"/>
</dbReference>
<evidence type="ECO:0000313" key="4">
    <source>
        <dbReference type="EMBL" id="SGZ52049.1"/>
    </source>
</evidence>
<dbReference type="AlphaFoldDB" id="A0A1L0BL17"/>
<dbReference type="InterPro" id="IPR044215">
    <property type="entry name" value="PIG-H"/>
</dbReference>